<dbReference type="InterPro" id="IPR018937">
    <property type="entry name" value="MMgT"/>
</dbReference>
<evidence type="ECO:0000256" key="4">
    <source>
        <dbReference type="ARBA" id="ARBA00022989"/>
    </source>
</evidence>
<keyword evidence="3" id="KW-0812">Transmembrane</keyword>
<evidence type="ECO:0000256" key="2">
    <source>
        <dbReference type="ARBA" id="ARBA00006109"/>
    </source>
</evidence>
<dbReference type="AlphaFoldDB" id="A0AAV5RWQ0"/>
<evidence type="ECO:0000313" key="7">
    <source>
        <dbReference type="Proteomes" id="UP001377567"/>
    </source>
</evidence>
<gene>
    <name evidence="6" type="ORF">DAKH74_021580</name>
</gene>
<evidence type="ECO:0000313" key="6">
    <source>
        <dbReference type="EMBL" id="GMM55542.1"/>
    </source>
</evidence>
<protein>
    <submittedName>
        <fullName evidence="6">Emc5 protein</fullName>
    </submittedName>
</protein>
<comment type="caution">
    <text evidence="6">The sequence shown here is derived from an EMBL/GenBank/DDBJ whole genome shotgun (WGS) entry which is preliminary data.</text>
</comment>
<dbReference type="PANTHER" id="PTHR28144:SF1">
    <property type="entry name" value="ER MEMBRANE PROTEIN COMPLEX SUBUNIT 5"/>
    <property type="match status" value="1"/>
</dbReference>
<dbReference type="EMBL" id="BTGD01000005">
    <property type="protein sequence ID" value="GMM55542.1"/>
    <property type="molecule type" value="Genomic_DNA"/>
</dbReference>
<evidence type="ECO:0000256" key="5">
    <source>
        <dbReference type="ARBA" id="ARBA00023136"/>
    </source>
</evidence>
<comment type="subcellular location">
    <subcellularLocation>
        <location evidence="1">Endomembrane system</location>
        <topology evidence="1">Multi-pass membrane protein</topology>
    </subcellularLocation>
</comment>
<comment type="similarity">
    <text evidence="2">Belongs to the membrane magnesium transporter (TC 1.A.67) family.</text>
</comment>
<keyword evidence="5" id="KW-0472">Membrane</keyword>
<dbReference type="GO" id="GO:0072546">
    <property type="term" value="C:EMC complex"/>
    <property type="evidence" value="ECO:0007669"/>
    <property type="project" value="TreeGrafter"/>
</dbReference>
<keyword evidence="4" id="KW-1133">Transmembrane helix</keyword>
<name>A0AAV5RWQ0_MAUHU</name>
<dbReference type="Pfam" id="PF10270">
    <property type="entry name" value="MMgT"/>
    <property type="match status" value="1"/>
</dbReference>
<dbReference type="PANTHER" id="PTHR28144">
    <property type="entry name" value="ER MEMBRANE PROTEIN COMPLEX SUBUNIT 5"/>
    <property type="match status" value="1"/>
</dbReference>
<dbReference type="InterPro" id="IPR053279">
    <property type="entry name" value="EMC_subunit"/>
</dbReference>
<accession>A0AAV5RWQ0</accession>
<reference evidence="6 7" key="1">
    <citation type="journal article" date="2023" name="Elife">
        <title>Identification of key yeast species and microbe-microbe interactions impacting larval growth of Drosophila in the wild.</title>
        <authorList>
            <person name="Mure A."/>
            <person name="Sugiura Y."/>
            <person name="Maeda R."/>
            <person name="Honda K."/>
            <person name="Sakurai N."/>
            <person name="Takahashi Y."/>
            <person name="Watada M."/>
            <person name="Katoh T."/>
            <person name="Gotoh A."/>
            <person name="Gotoh Y."/>
            <person name="Taniguchi I."/>
            <person name="Nakamura K."/>
            <person name="Hayashi T."/>
            <person name="Katayama T."/>
            <person name="Uemura T."/>
            <person name="Hattori Y."/>
        </authorList>
    </citation>
    <scope>NUCLEOTIDE SEQUENCE [LARGE SCALE GENOMIC DNA]</scope>
    <source>
        <strain evidence="6 7">KH-74</strain>
    </source>
</reference>
<keyword evidence="7" id="KW-1185">Reference proteome</keyword>
<evidence type="ECO:0000256" key="3">
    <source>
        <dbReference type="ARBA" id="ARBA00022692"/>
    </source>
</evidence>
<dbReference type="GO" id="GO:0034975">
    <property type="term" value="P:protein folding in endoplasmic reticulum"/>
    <property type="evidence" value="ECO:0007669"/>
    <property type="project" value="TreeGrafter"/>
</dbReference>
<proteinExistence type="inferred from homology"/>
<evidence type="ECO:0000256" key="1">
    <source>
        <dbReference type="ARBA" id="ARBA00004127"/>
    </source>
</evidence>
<sequence>MALFPKILQALSLVVISHSAFSSYEFHQVVKQLSQELIDDSVTLPKDITYEAVCGLLIFVLASFLEFEKITFFPLRRNHGEPIETLSQGQYLKHITLNKATNVDNLLDSDPTGDVSYTPNMVNIHEKRKIMDDWLKKQQK</sequence>
<organism evidence="6 7">
    <name type="scientific">Maudiozyma humilis</name>
    <name type="common">Sour dough yeast</name>
    <name type="synonym">Kazachstania humilis</name>
    <dbReference type="NCBI Taxonomy" id="51915"/>
    <lineage>
        <taxon>Eukaryota</taxon>
        <taxon>Fungi</taxon>
        <taxon>Dikarya</taxon>
        <taxon>Ascomycota</taxon>
        <taxon>Saccharomycotina</taxon>
        <taxon>Saccharomycetes</taxon>
        <taxon>Saccharomycetales</taxon>
        <taxon>Saccharomycetaceae</taxon>
        <taxon>Maudiozyma</taxon>
    </lineage>
</organism>
<dbReference type="Proteomes" id="UP001377567">
    <property type="component" value="Unassembled WGS sequence"/>
</dbReference>